<protein>
    <submittedName>
        <fullName evidence="2">Uncharacterized protein</fullName>
    </submittedName>
</protein>
<feature type="region of interest" description="Disordered" evidence="1">
    <location>
        <begin position="38"/>
        <end position="64"/>
    </location>
</feature>
<reference evidence="2 3" key="1">
    <citation type="submission" date="2024-09" db="EMBL/GenBank/DDBJ databases">
        <title>Floridaenema gen nov. (Aerosakkonemataceae, Aerosakkonematales ord. nov., Cyanobacteria) from benthic tropical and subtropical fresh waters, with the description of four new species.</title>
        <authorList>
            <person name="Moretto J.A."/>
            <person name="Berthold D.E."/>
            <person name="Lefler F.W."/>
            <person name="Huang I.-S."/>
            <person name="Laughinghouse H. IV."/>
        </authorList>
    </citation>
    <scope>NUCLEOTIDE SEQUENCE [LARGE SCALE GENOMIC DNA]</scope>
    <source>
        <strain evidence="2 3">BLCC-F50</strain>
    </source>
</reference>
<proteinExistence type="predicted"/>
<gene>
    <name evidence="2" type="ORF">ACE1CI_05620</name>
</gene>
<accession>A0ABV4XL52</accession>
<dbReference type="RefSeq" id="WP_413262078.1">
    <property type="nucleotide sequence ID" value="NZ_JBHFNR010000032.1"/>
</dbReference>
<dbReference type="EMBL" id="JBHFNR010000032">
    <property type="protein sequence ID" value="MFB2892408.1"/>
    <property type="molecule type" value="Genomic_DNA"/>
</dbReference>
<dbReference type="Proteomes" id="UP001576784">
    <property type="component" value="Unassembled WGS sequence"/>
</dbReference>
<evidence type="ECO:0000256" key="1">
    <source>
        <dbReference type="SAM" id="MobiDB-lite"/>
    </source>
</evidence>
<evidence type="ECO:0000313" key="3">
    <source>
        <dbReference type="Proteomes" id="UP001576784"/>
    </source>
</evidence>
<sequence length="64" mass="7010">MSDLFKGFQDLLELAKTLEEKLEKGELKADVQINARSLSNIPPSGSIPRNSPSGIGNSRIRTQI</sequence>
<name>A0ABV4XL52_9CYAN</name>
<keyword evidence="3" id="KW-1185">Reference proteome</keyword>
<organism evidence="2 3">
    <name type="scientific">Floridaenema flaviceps BLCC-F50</name>
    <dbReference type="NCBI Taxonomy" id="3153642"/>
    <lineage>
        <taxon>Bacteria</taxon>
        <taxon>Bacillati</taxon>
        <taxon>Cyanobacteriota</taxon>
        <taxon>Cyanophyceae</taxon>
        <taxon>Oscillatoriophycideae</taxon>
        <taxon>Aerosakkonematales</taxon>
        <taxon>Aerosakkonemataceae</taxon>
        <taxon>Floridanema</taxon>
        <taxon>Floridanema flaviceps</taxon>
    </lineage>
</organism>
<evidence type="ECO:0000313" key="2">
    <source>
        <dbReference type="EMBL" id="MFB2892408.1"/>
    </source>
</evidence>
<comment type="caution">
    <text evidence="2">The sequence shown here is derived from an EMBL/GenBank/DDBJ whole genome shotgun (WGS) entry which is preliminary data.</text>
</comment>